<dbReference type="Pfam" id="PF12679">
    <property type="entry name" value="ABC2_membrane_2"/>
    <property type="match status" value="1"/>
</dbReference>
<dbReference type="PANTHER" id="PTHR43471">
    <property type="entry name" value="ABC TRANSPORTER PERMEASE"/>
    <property type="match status" value="1"/>
</dbReference>
<feature type="region of interest" description="Disordered" evidence="1">
    <location>
        <begin position="61"/>
        <end position="157"/>
    </location>
</feature>
<dbReference type="EMBL" id="KP211893">
    <property type="protein sequence ID" value="ANV80548.1"/>
    <property type="molecule type" value="Genomic_DNA"/>
</dbReference>
<organism evidence="3">
    <name type="scientific">uncultured Poseidoniia archaeon</name>
    <dbReference type="NCBI Taxonomy" id="1697135"/>
    <lineage>
        <taxon>Archaea</taxon>
        <taxon>Methanobacteriati</taxon>
        <taxon>Thermoplasmatota</taxon>
        <taxon>Candidatus Poseidoniia</taxon>
        <taxon>environmental samples</taxon>
    </lineage>
</organism>
<feature type="transmembrane region" description="Helical" evidence="2">
    <location>
        <begin position="31"/>
        <end position="52"/>
    </location>
</feature>
<evidence type="ECO:0000313" key="3">
    <source>
        <dbReference type="EMBL" id="ANV80548.1"/>
    </source>
</evidence>
<evidence type="ECO:0000256" key="1">
    <source>
        <dbReference type="SAM" id="MobiDB-lite"/>
    </source>
</evidence>
<proteinExistence type="predicted"/>
<feature type="transmembrane region" description="Helical" evidence="2">
    <location>
        <begin position="413"/>
        <end position="438"/>
    </location>
</feature>
<accession>A0A1B1TE57</accession>
<reference evidence="3" key="1">
    <citation type="submission" date="2014-11" db="EMBL/GenBank/DDBJ databases">
        <authorList>
            <person name="Zhu J."/>
            <person name="Qi W."/>
            <person name="Song R."/>
        </authorList>
    </citation>
    <scope>NUCLEOTIDE SEQUENCE</scope>
</reference>
<feature type="transmembrane region" description="Helical" evidence="2">
    <location>
        <begin position="205"/>
        <end position="224"/>
    </location>
</feature>
<feature type="transmembrane region" description="Helical" evidence="2">
    <location>
        <begin position="288"/>
        <end position="309"/>
    </location>
</feature>
<name>A0A1B1TE57_9ARCH</name>
<feature type="compositionally biased region" description="Basic and acidic residues" evidence="1">
    <location>
        <begin position="140"/>
        <end position="151"/>
    </location>
</feature>
<dbReference type="AlphaFoldDB" id="A0A1B1TE57"/>
<protein>
    <submittedName>
        <fullName evidence="3">Putative ABC-type transport system protein</fullName>
    </submittedName>
</protein>
<sequence length="444" mass="48656">MATKPDTIFRALDRKAAAVTEFTMRQYRTKISTWVVLIVGFMVISLLLLFYVDGMQKDYESIDNDGDSEDWDGDGYPTGQERLYGTDPSSSDSHPGLLVPPVEPDPPEKWIDEDDFDWDSTPGAGQTISVGYDDDGDCDRDDRTDSQKDSNDNNVPCDIILEGPQEGLSDDFTVEADNFVDEDPDDAAYAKEAIHRASVLAIGKLGFVFIIGIFVPLFLATGLIRDEMSSGTMHYMLSKPIARTEVFLYRILGYLGIVWPYLAILVFISAMVTGLAGPSDSFFRFSEFGIWLSVLFAAMLATLVYGMLFCFFGVLWRYGIILAIPFAAWELGMALLSMGVPEASILKFSVIGWALTIVDSAAMLVWPDLDLFIQMGWWGGGGDGTGLFGSSIEGTAPLTYFSSKPSLGSIGPFVSMLIATSVLLVQAAVLWLIGGILFKGKEIE</sequence>
<evidence type="ECO:0000256" key="2">
    <source>
        <dbReference type="SAM" id="Phobius"/>
    </source>
</evidence>
<feature type="transmembrane region" description="Helical" evidence="2">
    <location>
        <begin position="315"/>
        <end position="336"/>
    </location>
</feature>
<feature type="transmembrane region" description="Helical" evidence="2">
    <location>
        <begin position="251"/>
        <end position="276"/>
    </location>
</feature>
<keyword evidence="2" id="KW-1133">Transmembrane helix</keyword>
<keyword evidence="2" id="KW-0472">Membrane</keyword>
<keyword evidence="2" id="KW-0812">Transmembrane</keyword>
<reference evidence="3" key="2">
    <citation type="journal article" date="2015" name="ISME J.">
        <title>A new class of marine Euryarchaeota group II from the Mediterranean deep chlorophyll maximum.</title>
        <authorList>
            <person name="Martin-Cuadrado A.B."/>
            <person name="Garcia-Heredia I."/>
            <person name="Molto A.G."/>
            <person name="Lopez-Ubeda R."/>
            <person name="Kimes N."/>
            <person name="Lopez-Garcia P."/>
            <person name="Moreira D."/>
            <person name="Rodriguez-Valera F."/>
        </authorList>
    </citation>
    <scope>NUCLEOTIDE SEQUENCE</scope>
</reference>
<feature type="compositionally biased region" description="Acidic residues" evidence="1">
    <location>
        <begin position="61"/>
        <end position="73"/>
    </location>
</feature>